<dbReference type="PIRSF" id="PIRSF001492">
    <property type="entry name" value="IPGAM"/>
    <property type="match status" value="1"/>
</dbReference>
<dbReference type="EMBL" id="JAWJZB010000003">
    <property type="protein sequence ID" value="MDV5087859.1"/>
    <property type="molecule type" value="Genomic_DNA"/>
</dbReference>
<feature type="binding site" evidence="8">
    <location>
        <begin position="257"/>
        <end position="260"/>
    </location>
    <ligand>
        <name>substrate</name>
    </ligand>
</feature>
<dbReference type="SUPFAM" id="SSF53649">
    <property type="entry name" value="Alkaline phosphatase-like"/>
    <property type="match status" value="1"/>
</dbReference>
<evidence type="ECO:0000259" key="11">
    <source>
        <dbReference type="Pfam" id="PF06415"/>
    </source>
</evidence>
<dbReference type="Pfam" id="PF01676">
    <property type="entry name" value="Metalloenzyme"/>
    <property type="match status" value="1"/>
</dbReference>
<keyword evidence="13" id="KW-1185">Reference proteome</keyword>
<name>A0ABU3Z7H0_9FIRM</name>
<feature type="binding site" evidence="8">
    <location>
        <position position="400"/>
    </location>
    <ligand>
        <name>Mn(2+)</name>
        <dbReference type="ChEBI" id="CHEBI:29035"/>
        <label>1</label>
    </ligand>
</feature>
<dbReference type="PANTHER" id="PTHR31637:SF0">
    <property type="entry name" value="2,3-BISPHOSPHOGLYCERATE-INDEPENDENT PHOSPHOGLYCERATE MUTASE"/>
    <property type="match status" value="1"/>
</dbReference>
<evidence type="ECO:0000313" key="12">
    <source>
        <dbReference type="EMBL" id="MDV5087859.1"/>
    </source>
</evidence>
<accession>A0ABU3Z7H0</accession>
<keyword evidence="7 8" id="KW-0413">Isomerase</keyword>
<keyword evidence="6 8" id="KW-0464">Manganese</keyword>
<evidence type="ECO:0000256" key="3">
    <source>
        <dbReference type="ARBA" id="ARBA00008819"/>
    </source>
</evidence>
<dbReference type="HAMAP" id="MF_01038">
    <property type="entry name" value="GpmI"/>
    <property type="match status" value="1"/>
</dbReference>
<evidence type="ECO:0000259" key="10">
    <source>
        <dbReference type="Pfam" id="PF01676"/>
    </source>
</evidence>
<feature type="binding site" evidence="8">
    <location>
        <position position="437"/>
    </location>
    <ligand>
        <name>Mn(2+)</name>
        <dbReference type="ChEBI" id="CHEBI:29035"/>
        <label>2</label>
    </ligand>
</feature>
<comment type="cofactor">
    <cofactor evidence="8">
        <name>Mn(2+)</name>
        <dbReference type="ChEBI" id="CHEBI:29035"/>
    </cofactor>
    <text evidence="8">Binds 2 manganese ions per subunit.</text>
</comment>
<feature type="binding site" evidence="8">
    <location>
        <position position="186"/>
    </location>
    <ligand>
        <name>substrate</name>
    </ligand>
</feature>
<feature type="binding site" evidence="8">
    <location>
        <position position="329"/>
    </location>
    <ligand>
        <name>substrate</name>
    </ligand>
</feature>
<dbReference type="NCBIfam" id="TIGR01307">
    <property type="entry name" value="pgm_bpd_ind"/>
    <property type="match status" value="1"/>
</dbReference>
<feature type="domain" description="BPG-independent PGAM N-terminal" evidence="11">
    <location>
        <begin position="85"/>
        <end position="292"/>
    </location>
</feature>
<evidence type="ECO:0000256" key="1">
    <source>
        <dbReference type="ARBA" id="ARBA00000370"/>
    </source>
</evidence>
<feature type="binding site" evidence="8">
    <location>
        <position position="124"/>
    </location>
    <ligand>
        <name>substrate</name>
    </ligand>
</feature>
<gene>
    <name evidence="8 12" type="primary">gpmI</name>
    <name evidence="12" type="ORF">RVY80_03225</name>
</gene>
<dbReference type="PANTHER" id="PTHR31637">
    <property type="entry name" value="2,3-BISPHOSPHOGLYCERATE-INDEPENDENT PHOSPHOGLYCERATE MUTASE"/>
    <property type="match status" value="1"/>
</dbReference>
<comment type="pathway">
    <text evidence="2 8">Carbohydrate degradation; glycolysis; pyruvate from D-glyceraldehyde 3-phosphate: step 3/5.</text>
</comment>
<evidence type="ECO:0000256" key="4">
    <source>
        <dbReference type="ARBA" id="ARBA00022723"/>
    </source>
</evidence>
<evidence type="ECO:0000313" key="13">
    <source>
        <dbReference type="Proteomes" id="UP001272515"/>
    </source>
</evidence>
<evidence type="ECO:0000256" key="6">
    <source>
        <dbReference type="ARBA" id="ARBA00023211"/>
    </source>
</evidence>
<feature type="binding site" evidence="8">
    <location>
        <position position="396"/>
    </location>
    <ligand>
        <name>Mn(2+)</name>
        <dbReference type="ChEBI" id="CHEBI:29035"/>
        <label>1</label>
    </ligand>
</feature>
<keyword evidence="4 8" id="KW-0479">Metal-binding</keyword>
<dbReference type="Gene3D" id="3.40.720.10">
    <property type="entry name" value="Alkaline Phosphatase, subunit A"/>
    <property type="match status" value="1"/>
</dbReference>
<feature type="binding site" evidence="8">
    <location>
        <position position="456"/>
    </location>
    <ligand>
        <name>Mn(2+)</name>
        <dbReference type="ChEBI" id="CHEBI:29035"/>
        <label>1</label>
    </ligand>
</feature>
<dbReference type="CDD" id="cd16010">
    <property type="entry name" value="iPGM"/>
    <property type="match status" value="1"/>
</dbReference>
<protein>
    <recommendedName>
        <fullName evidence="8 9">2,3-bisphosphoglycerate-independent phosphoglycerate mutase</fullName>
        <shortName evidence="8">BPG-independent PGAM</shortName>
        <shortName evidence="8">Phosphoglyceromutase</shortName>
        <shortName evidence="8">iPGM</shortName>
        <ecNumber evidence="8 9">5.4.2.12</ecNumber>
    </recommendedName>
</protein>
<proteinExistence type="inferred from homology"/>
<dbReference type="EC" id="5.4.2.12" evidence="8 9"/>
<comment type="function">
    <text evidence="8">Catalyzes the interconversion of 2-phosphoglycerate and 3-phosphoglycerate.</text>
</comment>
<dbReference type="Gene3D" id="3.40.1450.10">
    <property type="entry name" value="BPG-independent phosphoglycerate mutase, domain B"/>
    <property type="match status" value="1"/>
</dbReference>
<feature type="active site" description="Phosphoserine intermediate" evidence="8">
    <location>
        <position position="65"/>
    </location>
</feature>
<reference evidence="12 13" key="1">
    <citation type="submission" date="2023-10" db="EMBL/GenBank/DDBJ databases">
        <title>Veillonella sp. nov., isolated from a pig farm feces dump.</title>
        <authorList>
            <person name="Chang Y.-H."/>
        </authorList>
    </citation>
    <scope>NUCLEOTIDE SEQUENCE [LARGE SCALE GENOMIC DNA]</scope>
    <source>
        <strain evidence="12 13">YH-vei2233</strain>
    </source>
</reference>
<feature type="binding site" evidence="8">
    <location>
        <begin position="154"/>
        <end position="155"/>
    </location>
    <ligand>
        <name>substrate</name>
    </ligand>
</feature>
<comment type="similarity">
    <text evidence="3 8">Belongs to the BPG-independent phosphoglycerate mutase family.</text>
</comment>
<dbReference type="SUPFAM" id="SSF64158">
    <property type="entry name" value="2,3-Bisphosphoglycerate-independent phosphoglycerate mutase, substrate-binding domain"/>
    <property type="match status" value="1"/>
</dbReference>
<comment type="catalytic activity">
    <reaction evidence="1 8">
        <text>(2R)-2-phosphoglycerate = (2R)-3-phosphoglycerate</text>
        <dbReference type="Rhea" id="RHEA:15901"/>
        <dbReference type="ChEBI" id="CHEBI:58272"/>
        <dbReference type="ChEBI" id="CHEBI:58289"/>
        <dbReference type="EC" id="5.4.2.12"/>
    </reaction>
</comment>
<evidence type="ECO:0000256" key="7">
    <source>
        <dbReference type="ARBA" id="ARBA00023235"/>
    </source>
</evidence>
<dbReference type="InterPro" id="IPR011258">
    <property type="entry name" value="BPG-indep_PGM_N"/>
</dbReference>
<dbReference type="InterPro" id="IPR005995">
    <property type="entry name" value="Pgm_bpd_ind"/>
</dbReference>
<evidence type="ECO:0000256" key="5">
    <source>
        <dbReference type="ARBA" id="ARBA00023152"/>
    </source>
</evidence>
<sequence length="505" mass="56063">MAKLTAPVMLCILDGFGMGDIGDQTNAVVQAHPTNFNHLWNTYPHTSLEASGLSVGLPKGQMGNSEVGHLNLGSGRIVYQDLTRITKDVEDGEFYKRPVIQKLYQHAKQHRLHLIALISDGNVHCSLDHVKAVILGAKTEGIKEVYVHALLDGRDVAPKSAMEYINDLEHYMSTIGVGSIATVAGRFYAMDRDNRWERVELAYRAMVEGDGPVANSVKEAIDYSYFRDVVDEFIVPTILNPKGMIQDGDAVMFCNFRPDRGRELTKALVLDDFDGFKRDKLDIYMATMTKYEDNLPVDIVYEKDVLPKTLGEVLSAGGYRQLRIAETEKYAHVTYFFNGGKEVPFDGEDRILVNSPKVTTYDLQPEMSAYEVTDKVVEAIEAEKYDMIILNFANPDMVGHTGVFEAAVKAIKAVDTCLGRISEAILKKHGHLLVTADHGNSEVMVNHETNEPHTAHTTNLVPLILVSDTHKQDTLIPGKLCDIAPTMLALGGIEKPEEMTGHKLF</sequence>
<keyword evidence="5 8" id="KW-0324">Glycolysis</keyword>
<evidence type="ECO:0000256" key="8">
    <source>
        <dbReference type="HAMAP-Rule" id="MF_01038"/>
    </source>
</evidence>
<feature type="binding site" evidence="8">
    <location>
        <position position="65"/>
    </location>
    <ligand>
        <name>Mn(2+)</name>
        <dbReference type="ChEBI" id="CHEBI:29035"/>
        <label>2</label>
    </ligand>
</feature>
<dbReference type="Proteomes" id="UP001272515">
    <property type="component" value="Unassembled WGS sequence"/>
</dbReference>
<dbReference type="GO" id="GO:0004619">
    <property type="term" value="F:phosphoglycerate mutase activity"/>
    <property type="evidence" value="ECO:0007669"/>
    <property type="project" value="UniProtKB-EC"/>
</dbReference>
<dbReference type="Pfam" id="PF06415">
    <property type="entry name" value="iPGM_N"/>
    <property type="match status" value="1"/>
</dbReference>
<evidence type="ECO:0000256" key="2">
    <source>
        <dbReference type="ARBA" id="ARBA00004798"/>
    </source>
</evidence>
<comment type="caution">
    <text evidence="12">The sequence shown here is derived from an EMBL/GenBank/DDBJ whole genome shotgun (WGS) entry which is preliminary data.</text>
</comment>
<feature type="binding site" evidence="8">
    <location>
        <position position="192"/>
    </location>
    <ligand>
        <name>substrate</name>
    </ligand>
</feature>
<dbReference type="InterPro" id="IPR036646">
    <property type="entry name" value="PGAM_B_sf"/>
</dbReference>
<feature type="binding site" evidence="8">
    <location>
        <position position="14"/>
    </location>
    <ligand>
        <name>Mn(2+)</name>
        <dbReference type="ChEBI" id="CHEBI:29035"/>
        <label>2</label>
    </ligand>
</feature>
<dbReference type="RefSeq" id="WP_317329670.1">
    <property type="nucleotide sequence ID" value="NZ_JAWJZA010000001.1"/>
</dbReference>
<dbReference type="InterPro" id="IPR017850">
    <property type="entry name" value="Alkaline_phosphatase_core_sf"/>
</dbReference>
<comment type="subunit">
    <text evidence="8">Monomer.</text>
</comment>
<dbReference type="InterPro" id="IPR006124">
    <property type="entry name" value="Metalloenzyme"/>
</dbReference>
<feature type="binding site" evidence="8">
    <location>
        <position position="438"/>
    </location>
    <ligand>
        <name>Mn(2+)</name>
        <dbReference type="ChEBI" id="CHEBI:29035"/>
        <label>2</label>
    </ligand>
</feature>
<organism evidence="12 13">
    <name type="scientific">Veillonella absiana</name>
    <dbReference type="NCBI Taxonomy" id="3079305"/>
    <lineage>
        <taxon>Bacteria</taxon>
        <taxon>Bacillati</taxon>
        <taxon>Bacillota</taxon>
        <taxon>Negativicutes</taxon>
        <taxon>Veillonellales</taxon>
        <taxon>Veillonellaceae</taxon>
        <taxon>Veillonella</taxon>
    </lineage>
</organism>
<evidence type="ECO:0000256" key="9">
    <source>
        <dbReference type="NCBIfam" id="TIGR01307"/>
    </source>
</evidence>
<feature type="domain" description="Metalloenzyme" evidence="10">
    <location>
        <begin position="7"/>
        <end position="494"/>
    </location>
</feature>